<proteinExistence type="predicted"/>
<gene>
    <name evidence="1" type="ORF">ACI1P1_03315</name>
</gene>
<protein>
    <submittedName>
        <fullName evidence="1">BofC C-terminal domain-containing protein</fullName>
    </submittedName>
</protein>
<sequence>MTYSNLYKQLKRRLKMKKRWLSLGAYLLLAGSAVTVLWLHQGAEEPKPDHQAAATALNPKDISIEQEAEAVSAGVLESIRNGKGMREVVLHKQYVCGEETAESMTMTPQEILSFYKEHPGTLVSVEDSGRVQMVEPVEDLSPHCRENAYFGMDKNGNLSLFEGIPEQEKVIRTFFQLDVQHMKSSLPGDAVNQLYSGIRVSDMEDYNSVLSTFSEYASSPSAPVGGNAQGQ</sequence>
<name>A0ACC7NSM5_9BACL</name>
<organism evidence="1 2">
    <name type="scientific">Paenibacillus mesotrionivorans</name>
    <dbReference type="NCBI Taxonomy" id="3160968"/>
    <lineage>
        <taxon>Bacteria</taxon>
        <taxon>Bacillati</taxon>
        <taxon>Bacillota</taxon>
        <taxon>Bacilli</taxon>
        <taxon>Bacillales</taxon>
        <taxon>Paenibacillaceae</taxon>
        <taxon>Paenibacillus</taxon>
    </lineage>
</organism>
<comment type="caution">
    <text evidence="1">The sequence shown here is derived from an EMBL/GenBank/DDBJ whole genome shotgun (WGS) entry which is preliminary data.</text>
</comment>
<accession>A0ACC7NSM5</accession>
<evidence type="ECO:0000313" key="2">
    <source>
        <dbReference type="Proteomes" id="UP001631969"/>
    </source>
</evidence>
<reference evidence="1" key="1">
    <citation type="submission" date="2024-12" db="EMBL/GenBank/DDBJ databases">
        <authorList>
            <person name="Wu N."/>
        </authorList>
    </citation>
    <scope>NUCLEOTIDE SEQUENCE</scope>
    <source>
        <strain evidence="1">P15</strain>
    </source>
</reference>
<keyword evidence="2" id="KW-1185">Reference proteome</keyword>
<evidence type="ECO:0000313" key="1">
    <source>
        <dbReference type="EMBL" id="MFM9327322.1"/>
    </source>
</evidence>
<dbReference type="Proteomes" id="UP001631969">
    <property type="component" value="Unassembled WGS sequence"/>
</dbReference>
<dbReference type="EMBL" id="JBJURJ010000002">
    <property type="protein sequence ID" value="MFM9327322.1"/>
    <property type="molecule type" value="Genomic_DNA"/>
</dbReference>